<dbReference type="Proteomes" id="UP000767446">
    <property type="component" value="Unassembled WGS sequence"/>
</dbReference>
<accession>A0A941GVV8</accession>
<dbReference type="AlphaFoldDB" id="A0A941GVV8"/>
<organism evidence="1 2">
    <name type="scientific">Gomphosphaeria aponina SAG 52.96 = DSM 107014</name>
    <dbReference type="NCBI Taxonomy" id="1521640"/>
    <lineage>
        <taxon>Bacteria</taxon>
        <taxon>Bacillati</taxon>
        <taxon>Cyanobacteriota</taxon>
        <taxon>Cyanophyceae</taxon>
        <taxon>Oscillatoriophycideae</taxon>
        <taxon>Chroococcales</taxon>
        <taxon>Gomphosphaeriaceae</taxon>
        <taxon>Gomphosphaeria</taxon>
    </lineage>
</organism>
<sequence length="84" mass="9689">MAKPTQAHMSQTWSKRRPQAFKELKKDQMKYYMGAKLIEVGIDPKTVIYRWKVEVSGDNETWTCSTYWGDSKDKILQAEAGSVS</sequence>
<proteinExistence type="predicted"/>
<comment type="caution">
    <text evidence="1">The sequence shown here is derived from an EMBL/GenBank/DDBJ whole genome shotgun (WGS) entry which is preliminary data.</text>
</comment>
<evidence type="ECO:0000313" key="2">
    <source>
        <dbReference type="Proteomes" id="UP000767446"/>
    </source>
</evidence>
<gene>
    <name evidence="1" type="ORF">DSM107014_04700</name>
</gene>
<name>A0A941GVV8_9CHRO</name>
<protein>
    <submittedName>
        <fullName evidence="1">Uncharacterized protein</fullName>
    </submittedName>
</protein>
<dbReference type="EMBL" id="JADQBC010000022">
    <property type="protein sequence ID" value="MBR8827196.1"/>
    <property type="molecule type" value="Genomic_DNA"/>
</dbReference>
<reference evidence="1" key="1">
    <citation type="submission" date="2021-02" db="EMBL/GenBank/DDBJ databases">
        <title>Metagenome analyses of Stigonema ocellatum DSM 106950, Chlorogloea purpurea SAG 13.99 and Gomphosphaeria aponina DSM 107014.</title>
        <authorList>
            <person name="Marter P."/>
            <person name="Huang S."/>
        </authorList>
    </citation>
    <scope>NUCLEOTIDE SEQUENCE</scope>
    <source>
        <strain evidence="1">JP213</strain>
    </source>
</reference>
<evidence type="ECO:0000313" key="1">
    <source>
        <dbReference type="EMBL" id="MBR8827196.1"/>
    </source>
</evidence>